<organism evidence="2 3">
    <name type="scientific">Hymenoscyphus fraxineus</name>
    <dbReference type="NCBI Taxonomy" id="746836"/>
    <lineage>
        <taxon>Eukaryota</taxon>
        <taxon>Fungi</taxon>
        <taxon>Dikarya</taxon>
        <taxon>Ascomycota</taxon>
        <taxon>Pezizomycotina</taxon>
        <taxon>Leotiomycetes</taxon>
        <taxon>Helotiales</taxon>
        <taxon>Helotiaceae</taxon>
        <taxon>Hymenoscyphus</taxon>
    </lineage>
</organism>
<proteinExistence type="predicted"/>
<gene>
    <name evidence="2" type="ORF">HYFRA_00004989</name>
</gene>
<protein>
    <submittedName>
        <fullName evidence="2">Uncharacterized protein</fullName>
    </submittedName>
</protein>
<evidence type="ECO:0000256" key="1">
    <source>
        <dbReference type="SAM" id="MobiDB-lite"/>
    </source>
</evidence>
<feature type="compositionally biased region" description="Low complexity" evidence="1">
    <location>
        <begin position="178"/>
        <end position="187"/>
    </location>
</feature>
<evidence type="ECO:0000313" key="3">
    <source>
        <dbReference type="Proteomes" id="UP000696280"/>
    </source>
</evidence>
<dbReference type="OrthoDB" id="10504100at2759"/>
<dbReference type="Proteomes" id="UP000696280">
    <property type="component" value="Unassembled WGS sequence"/>
</dbReference>
<reference evidence="2" key="1">
    <citation type="submission" date="2021-07" db="EMBL/GenBank/DDBJ databases">
        <authorList>
            <person name="Durling M."/>
        </authorList>
    </citation>
    <scope>NUCLEOTIDE SEQUENCE</scope>
</reference>
<evidence type="ECO:0000313" key="2">
    <source>
        <dbReference type="EMBL" id="CAG8949362.1"/>
    </source>
</evidence>
<keyword evidence="3" id="KW-1185">Reference proteome</keyword>
<dbReference type="EMBL" id="CAJVRL010000002">
    <property type="protein sequence ID" value="CAG8949362.1"/>
    <property type="molecule type" value="Genomic_DNA"/>
</dbReference>
<dbReference type="AlphaFoldDB" id="A0A9N9KPQ4"/>
<feature type="compositionally biased region" description="Pro residues" evidence="1">
    <location>
        <begin position="188"/>
        <end position="197"/>
    </location>
</feature>
<name>A0A9N9KPQ4_9HELO</name>
<feature type="region of interest" description="Disordered" evidence="1">
    <location>
        <begin position="170"/>
        <end position="197"/>
    </location>
</feature>
<sequence>MWLPSTSSQCHYQEGSRGRFGISTRGLDRVQPLEWEGGDGLVDECSVSLYLRPNSPEAGHITMLIVSIVQMVLGVVSHNPFRHFSHTSGRWETRRKRVTAGKAHLWERAEETCSDAANENSGARALNLVDVRLVGIESSEPVTARTSKALLYLYSVLSVLYTNRSKAIMPPPAPAPVHPAASATSSQPPSPPPSGRL</sequence>
<accession>A0A9N9KPQ4</accession>
<comment type="caution">
    <text evidence="2">The sequence shown here is derived from an EMBL/GenBank/DDBJ whole genome shotgun (WGS) entry which is preliminary data.</text>
</comment>